<dbReference type="Proteomes" id="UP001198862">
    <property type="component" value="Unassembled WGS sequence"/>
</dbReference>
<dbReference type="CDD" id="cd03256">
    <property type="entry name" value="ABC_PhnC_transporter"/>
    <property type="match status" value="1"/>
</dbReference>
<accession>A0ABS8KT22</accession>
<reference evidence="9 10" key="1">
    <citation type="submission" date="2021-11" db="EMBL/GenBank/DDBJ databases">
        <authorList>
            <person name="Lee D.-H."/>
            <person name="Kim S.-B."/>
        </authorList>
    </citation>
    <scope>NUCLEOTIDE SEQUENCE [LARGE SCALE GENOMIC DNA]</scope>
    <source>
        <strain evidence="9 10">KCTC 52223</strain>
    </source>
</reference>
<dbReference type="SUPFAM" id="SSF52540">
    <property type="entry name" value="P-loop containing nucleoside triphosphate hydrolases"/>
    <property type="match status" value="1"/>
</dbReference>
<evidence type="ECO:0000313" key="10">
    <source>
        <dbReference type="Proteomes" id="UP001198862"/>
    </source>
</evidence>
<dbReference type="InterPro" id="IPR050086">
    <property type="entry name" value="MetN_ABC_transporter-like"/>
</dbReference>
<comment type="caution">
    <text evidence="9">The sequence shown here is derived from an EMBL/GenBank/DDBJ whole genome shotgun (WGS) entry which is preliminary data.</text>
</comment>
<dbReference type="RefSeq" id="WP_230550111.1">
    <property type="nucleotide sequence ID" value="NZ_JAJISD010000002.1"/>
</dbReference>
<dbReference type="GO" id="GO:0005524">
    <property type="term" value="F:ATP binding"/>
    <property type="evidence" value="ECO:0007669"/>
    <property type="project" value="UniProtKB-KW"/>
</dbReference>
<comment type="similarity">
    <text evidence="1">Belongs to the ABC transporter superfamily.</text>
</comment>
<dbReference type="EMBL" id="JAJISD010000002">
    <property type="protein sequence ID" value="MCC8428907.1"/>
    <property type="molecule type" value="Genomic_DNA"/>
</dbReference>
<evidence type="ECO:0000256" key="7">
    <source>
        <dbReference type="ARBA" id="ARBA00023136"/>
    </source>
</evidence>
<dbReference type="PROSITE" id="PS50893">
    <property type="entry name" value="ABC_TRANSPORTER_2"/>
    <property type="match status" value="1"/>
</dbReference>
<dbReference type="InterPro" id="IPR012693">
    <property type="entry name" value="ABC_transpr_PhnC"/>
</dbReference>
<name>A0ABS8KT22_9HYPH</name>
<keyword evidence="10" id="KW-1185">Reference proteome</keyword>
<feature type="domain" description="ABC transporter" evidence="8">
    <location>
        <begin position="2"/>
        <end position="244"/>
    </location>
</feature>
<evidence type="ECO:0000256" key="6">
    <source>
        <dbReference type="ARBA" id="ARBA00022967"/>
    </source>
</evidence>
<dbReference type="InterPro" id="IPR003593">
    <property type="entry name" value="AAA+_ATPase"/>
</dbReference>
<evidence type="ECO:0000313" key="9">
    <source>
        <dbReference type="EMBL" id="MCC8428907.1"/>
    </source>
</evidence>
<evidence type="ECO:0000256" key="3">
    <source>
        <dbReference type="ARBA" id="ARBA00022475"/>
    </source>
</evidence>
<evidence type="ECO:0000256" key="5">
    <source>
        <dbReference type="ARBA" id="ARBA00022840"/>
    </source>
</evidence>
<keyword evidence="2" id="KW-0813">Transport</keyword>
<dbReference type="InterPro" id="IPR003439">
    <property type="entry name" value="ABC_transporter-like_ATP-bd"/>
</dbReference>
<organism evidence="9 10">
    <name type="scientific">Reyranella aquatilis</name>
    <dbReference type="NCBI Taxonomy" id="2035356"/>
    <lineage>
        <taxon>Bacteria</taxon>
        <taxon>Pseudomonadati</taxon>
        <taxon>Pseudomonadota</taxon>
        <taxon>Alphaproteobacteria</taxon>
        <taxon>Hyphomicrobiales</taxon>
        <taxon>Reyranellaceae</taxon>
        <taxon>Reyranella</taxon>
    </lineage>
</organism>
<sequence length="283" mass="30568">MIEIRGLAKSYGDHQALHDVSLSIRPGEFVVVLGPSGAGKSTLLRCINRLIEPTAGDILVDGTSLSSNRRDLRLLRRNVAMIFQQHNLVKRLSVLKNVLVGRMADLSPILSSLQLFPEADVKIAMHCLEQVAMSHKARNRADALSGGEQQRVGIARALAQQPKFMLADEPVASLDPKTSRTVLNYLKKSCKESNIAVLCNLHQIDYALEFAERVVGLSAGRVVYDGAPAGVSGDVIRSIYPGLDDPNVLDAAQRLTERRRAAAEAEIALAATSVATTSVEGRA</sequence>
<keyword evidence="6" id="KW-1278">Translocase</keyword>
<keyword evidence="4" id="KW-0547">Nucleotide-binding</keyword>
<gene>
    <name evidence="9" type="primary">phnC</name>
    <name evidence="9" type="ORF">LJ725_08025</name>
</gene>
<protein>
    <submittedName>
        <fullName evidence="9">Phosphonate ABC transporter ATP-binding protein</fullName>
    </submittedName>
</protein>
<dbReference type="PANTHER" id="PTHR43166">
    <property type="entry name" value="AMINO ACID IMPORT ATP-BINDING PROTEIN"/>
    <property type="match status" value="1"/>
</dbReference>
<dbReference type="Pfam" id="PF00005">
    <property type="entry name" value="ABC_tran"/>
    <property type="match status" value="1"/>
</dbReference>
<evidence type="ECO:0000256" key="2">
    <source>
        <dbReference type="ARBA" id="ARBA00022448"/>
    </source>
</evidence>
<keyword evidence="5 9" id="KW-0067">ATP-binding</keyword>
<evidence type="ECO:0000256" key="1">
    <source>
        <dbReference type="ARBA" id="ARBA00005417"/>
    </source>
</evidence>
<evidence type="ECO:0000259" key="8">
    <source>
        <dbReference type="PROSITE" id="PS50893"/>
    </source>
</evidence>
<dbReference type="NCBIfam" id="TIGR02315">
    <property type="entry name" value="ABC_phnC"/>
    <property type="match status" value="1"/>
</dbReference>
<dbReference type="PANTHER" id="PTHR43166:SF6">
    <property type="entry name" value="PHOSPHONATES IMPORT ATP-BINDING PROTEIN PHNC"/>
    <property type="match status" value="1"/>
</dbReference>
<evidence type="ECO:0000256" key="4">
    <source>
        <dbReference type="ARBA" id="ARBA00022741"/>
    </source>
</evidence>
<dbReference type="SMART" id="SM00382">
    <property type="entry name" value="AAA"/>
    <property type="match status" value="1"/>
</dbReference>
<dbReference type="Gene3D" id="3.40.50.300">
    <property type="entry name" value="P-loop containing nucleotide triphosphate hydrolases"/>
    <property type="match status" value="1"/>
</dbReference>
<proteinExistence type="inferred from homology"/>
<dbReference type="InterPro" id="IPR017871">
    <property type="entry name" value="ABC_transporter-like_CS"/>
</dbReference>
<keyword evidence="3" id="KW-1003">Cell membrane</keyword>
<dbReference type="PROSITE" id="PS00211">
    <property type="entry name" value="ABC_TRANSPORTER_1"/>
    <property type="match status" value="1"/>
</dbReference>
<keyword evidence="7" id="KW-0472">Membrane</keyword>
<dbReference type="InterPro" id="IPR027417">
    <property type="entry name" value="P-loop_NTPase"/>
</dbReference>